<feature type="transmembrane region" description="Helical" evidence="3">
    <location>
        <begin position="170"/>
        <end position="188"/>
    </location>
</feature>
<dbReference type="InterPro" id="IPR019844">
    <property type="entry name" value="CSD_CS"/>
</dbReference>
<comment type="subcellular location">
    <subcellularLocation>
        <location evidence="2">Cytoplasm</location>
    </subcellularLocation>
</comment>
<accession>A0A3S3QE09</accession>
<comment type="caution">
    <text evidence="5">The sequence shown here is derived from an EMBL/GenBank/DDBJ whole genome shotgun (WGS) entry which is preliminary data.</text>
</comment>
<name>A0A3S3QE09_9BACT</name>
<reference evidence="5 6" key="1">
    <citation type="submission" date="2017-01" db="EMBL/GenBank/DDBJ databases">
        <title>The cable genome- insights into the physiology and evolution of filamentous bacteria capable of sulfide oxidation via long distance electron transfer.</title>
        <authorList>
            <person name="Schreiber L."/>
            <person name="Bjerg J.T."/>
            <person name="Boggild A."/>
            <person name="Van De Vossenberg J."/>
            <person name="Meysman F."/>
            <person name="Nielsen L.P."/>
            <person name="Schramm A."/>
            <person name="Kjeldsen K.U."/>
        </authorList>
    </citation>
    <scope>NUCLEOTIDE SEQUENCE [LARGE SCALE GENOMIC DNA]</scope>
    <source>
        <strain evidence="5">A1</strain>
    </source>
</reference>
<dbReference type="EMBL" id="MTKP01000349">
    <property type="protein sequence ID" value="RWX44991.1"/>
    <property type="molecule type" value="Genomic_DNA"/>
</dbReference>
<feature type="transmembrane region" description="Helical" evidence="3">
    <location>
        <begin position="104"/>
        <end position="122"/>
    </location>
</feature>
<evidence type="ECO:0000313" key="6">
    <source>
        <dbReference type="Proteomes" id="UP000288086"/>
    </source>
</evidence>
<dbReference type="PROSITE" id="PS00352">
    <property type="entry name" value="CSD_1"/>
    <property type="match status" value="1"/>
</dbReference>
<dbReference type="PROSITE" id="PS51857">
    <property type="entry name" value="CSD_2"/>
    <property type="match status" value="1"/>
</dbReference>
<feature type="domain" description="CSD" evidence="4">
    <location>
        <begin position="2"/>
        <end position="67"/>
    </location>
</feature>
<dbReference type="GO" id="GO:0003730">
    <property type="term" value="F:mRNA 3'-UTR binding"/>
    <property type="evidence" value="ECO:0007669"/>
    <property type="project" value="TreeGrafter"/>
</dbReference>
<dbReference type="GO" id="GO:0005829">
    <property type="term" value="C:cytosol"/>
    <property type="evidence" value="ECO:0007669"/>
    <property type="project" value="UniProtKB-ARBA"/>
</dbReference>
<keyword evidence="3" id="KW-0472">Membrane</keyword>
<evidence type="ECO:0000313" key="5">
    <source>
        <dbReference type="EMBL" id="RWX44991.1"/>
    </source>
</evidence>
<dbReference type="PANTHER" id="PTHR12962:SF1">
    <property type="entry name" value="COLD SHOCK DOMAIN-CONTAINING PROTEIN CG9705"/>
    <property type="match status" value="1"/>
</dbReference>
<dbReference type="Pfam" id="PF06961">
    <property type="entry name" value="DUF1294"/>
    <property type="match status" value="1"/>
</dbReference>
<dbReference type="PANTHER" id="PTHR12962">
    <property type="entry name" value="CALCIUM-REGULATED HEAT STABLE PROTEIN CRHSP-24-RELATED"/>
    <property type="match status" value="1"/>
</dbReference>
<keyword evidence="6" id="KW-1185">Reference proteome</keyword>
<evidence type="ECO:0000256" key="2">
    <source>
        <dbReference type="RuleBase" id="RU000408"/>
    </source>
</evidence>
<dbReference type="InterPro" id="IPR012340">
    <property type="entry name" value="NA-bd_OB-fold"/>
</dbReference>
<feature type="transmembrane region" description="Helical" evidence="3">
    <location>
        <begin position="80"/>
        <end position="98"/>
    </location>
</feature>
<keyword evidence="3" id="KW-1133">Transmembrane helix</keyword>
<sequence length="212" mass="23859">MGCKGTLTSWDDEKGFGFITPEGAGKRIFVHIKSFTNRRQRPELHQIVSYSLSSDNQGRPCAVQVALPHEKRKLKMKKGTCSYTIAFFFLAAVTCSFFAGKIPLLIICLYFIISLLTFLVYAKDKSAAKKGAWRTPESTLHLFSLFGGWPGALVAQQTLRHKSKKQSFRFVFWLTVLLNCAGLFWLFTPTGAAKLNLLIEKGREIGLLKNIF</sequence>
<protein>
    <recommendedName>
        <fullName evidence="4">CSD domain-containing protein</fullName>
    </recommendedName>
</protein>
<evidence type="ECO:0000256" key="1">
    <source>
        <dbReference type="ARBA" id="ARBA00022553"/>
    </source>
</evidence>
<dbReference type="InterPro" id="IPR010718">
    <property type="entry name" value="DUF1294"/>
</dbReference>
<dbReference type="InterPro" id="IPR011129">
    <property type="entry name" value="CSD"/>
</dbReference>
<dbReference type="InterPro" id="IPR052069">
    <property type="entry name" value="Ca-reg_mRNA-binding_domain"/>
</dbReference>
<dbReference type="SMART" id="SM00357">
    <property type="entry name" value="CSP"/>
    <property type="match status" value="1"/>
</dbReference>
<gene>
    <name evidence="5" type="ORF">VT98_13493</name>
</gene>
<dbReference type="AlphaFoldDB" id="A0A3S3QE09"/>
<keyword evidence="3" id="KW-0812">Transmembrane</keyword>
<dbReference type="CDD" id="cd04458">
    <property type="entry name" value="CSP_CDS"/>
    <property type="match status" value="1"/>
</dbReference>
<organism evidence="5 6">
    <name type="scientific">Candidatus Electrothrix communis</name>
    <dbReference type="NCBI Taxonomy" id="1859133"/>
    <lineage>
        <taxon>Bacteria</taxon>
        <taxon>Pseudomonadati</taxon>
        <taxon>Thermodesulfobacteriota</taxon>
        <taxon>Desulfobulbia</taxon>
        <taxon>Desulfobulbales</taxon>
        <taxon>Desulfobulbaceae</taxon>
        <taxon>Candidatus Electrothrix</taxon>
    </lineage>
</organism>
<keyword evidence="1" id="KW-0597">Phosphoprotein</keyword>
<dbReference type="InterPro" id="IPR002059">
    <property type="entry name" value="CSP_DNA-bd"/>
</dbReference>
<evidence type="ECO:0000256" key="3">
    <source>
        <dbReference type="SAM" id="Phobius"/>
    </source>
</evidence>
<dbReference type="Pfam" id="PF00313">
    <property type="entry name" value="CSD"/>
    <property type="match status" value="1"/>
</dbReference>
<dbReference type="Proteomes" id="UP000288086">
    <property type="component" value="Unassembled WGS sequence"/>
</dbReference>
<dbReference type="Gene3D" id="2.40.50.140">
    <property type="entry name" value="Nucleic acid-binding proteins"/>
    <property type="match status" value="1"/>
</dbReference>
<evidence type="ECO:0000259" key="4">
    <source>
        <dbReference type="PROSITE" id="PS51857"/>
    </source>
</evidence>
<dbReference type="GO" id="GO:0043488">
    <property type="term" value="P:regulation of mRNA stability"/>
    <property type="evidence" value="ECO:0007669"/>
    <property type="project" value="TreeGrafter"/>
</dbReference>
<proteinExistence type="predicted"/>
<dbReference type="SUPFAM" id="SSF50249">
    <property type="entry name" value="Nucleic acid-binding proteins"/>
    <property type="match status" value="1"/>
</dbReference>